<dbReference type="GO" id="GO:0008688">
    <property type="term" value="F:3-(3-hydroxyphenyl)propionate hydroxylase activity"/>
    <property type="evidence" value="ECO:0007669"/>
    <property type="project" value="UniProtKB-EC"/>
</dbReference>
<dbReference type="InterPro" id="IPR050631">
    <property type="entry name" value="PheA/TfdB_FAD_monoxygenase"/>
</dbReference>
<dbReference type="EMBL" id="CABPSL010000015">
    <property type="protein sequence ID" value="VVE29383.1"/>
    <property type="molecule type" value="Genomic_DNA"/>
</dbReference>
<dbReference type="AlphaFoldDB" id="A0A5E4WY84"/>
<accession>A0A5E4WY84</accession>
<dbReference type="Proteomes" id="UP000384354">
    <property type="component" value="Unassembled WGS sequence"/>
</dbReference>
<evidence type="ECO:0000259" key="3">
    <source>
        <dbReference type="Pfam" id="PF01494"/>
    </source>
</evidence>
<protein>
    <submittedName>
        <fullName evidence="4">3-(3-hydroxy-phenyl)propionate/3-hydroxycinnamic acid hydroxylase</fullName>
        <ecNumber evidence="4">1.14.13.127</ecNumber>
    </submittedName>
</protein>
<sequence>MAGCGSGTPRPVSEQRETNMSNQTIPTPTCDYDVAIIGLGPTGATLGNLLAIQGLRVLVLERDKDIFALPRAVHFDGECMRVFQTIGIADALLPNLFVGPGMKFVNAQGQLLIDWPRPTHIGPHGWCASYKFHQPDLENALRERLAQQPNVEVRLRHEVFSLDETADGVQVRFEDTRCGKLGRATARYVVGCDGARSIARRFMGTELTDLKSHERWVVVDVVLNAPRPELGDVSIQYCDPARPTTYTRGPGNRRRWEIMVMPGDDSTQLTTPEWLWDKLARWISPADARLERSAVYTFHSVVANGWRRGRLLLAGDAAHQTPPFMGQGMAAGIRDASNLAWKLGAVLRGEACDTLLDTYESERSPHVREFIETAVQLGAVIQTTHPELANARDDEMATAIRNFVTPQPKLGPGEWVDDPSGTAGQIAPQPRLNDGRRLDDVVGYRFALVALPELLSECPDLPDQAARADVELIASDEASIREWFRSTGAVAQLVRPDRYVFGVAPDRHALAQLFEETLTHRRTANA</sequence>
<name>A0A5E4WY84_9BURK</name>
<keyword evidence="1 4" id="KW-0560">Oxidoreductase</keyword>
<reference evidence="4 5" key="1">
    <citation type="submission" date="2019-08" db="EMBL/GenBank/DDBJ databases">
        <authorList>
            <person name="Peeters C."/>
        </authorList>
    </citation>
    <scope>NUCLEOTIDE SEQUENCE [LARGE SCALE GENOMIC DNA]</scope>
    <source>
        <strain evidence="4 5">LMG 31106</strain>
    </source>
</reference>
<dbReference type="SUPFAM" id="SSF51905">
    <property type="entry name" value="FAD/NAD(P)-binding domain"/>
    <property type="match status" value="1"/>
</dbReference>
<gene>
    <name evidence="4" type="primary">mhpA_3</name>
    <name evidence="4" type="ORF">PCE31106_03559</name>
</gene>
<proteinExistence type="predicted"/>
<feature type="region of interest" description="Disordered" evidence="2">
    <location>
        <begin position="1"/>
        <end position="26"/>
    </location>
</feature>
<dbReference type="InterPro" id="IPR036188">
    <property type="entry name" value="FAD/NAD-bd_sf"/>
</dbReference>
<dbReference type="Gene3D" id="3.40.30.120">
    <property type="match status" value="1"/>
</dbReference>
<dbReference type="Pfam" id="PF01494">
    <property type="entry name" value="FAD_binding_3"/>
    <property type="match status" value="1"/>
</dbReference>
<dbReference type="EC" id="1.14.13.127" evidence="4"/>
<dbReference type="Gene3D" id="3.50.50.60">
    <property type="entry name" value="FAD/NAD(P)-binding domain"/>
    <property type="match status" value="1"/>
</dbReference>
<dbReference type="PANTHER" id="PTHR43476:SF3">
    <property type="entry name" value="FAD-BINDING MONOOXYGENASE"/>
    <property type="match status" value="1"/>
</dbReference>
<evidence type="ECO:0000256" key="2">
    <source>
        <dbReference type="SAM" id="MobiDB-lite"/>
    </source>
</evidence>
<dbReference type="NCBIfam" id="NF004829">
    <property type="entry name" value="PRK06183.1-3"/>
    <property type="match status" value="1"/>
</dbReference>
<feature type="domain" description="FAD-binding" evidence="3">
    <location>
        <begin position="31"/>
        <end position="372"/>
    </location>
</feature>
<evidence type="ECO:0000313" key="4">
    <source>
        <dbReference type="EMBL" id="VVE29383.1"/>
    </source>
</evidence>
<dbReference type="PRINTS" id="PR00420">
    <property type="entry name" value="RNGMNOXGNASE"/>
</dbReference>
<dbReference type="InterPro" id="IPR002938">
    <property type="entry name" value="FAD-bd"/>
</dbReference>
<evidence type="ECO:0000313" key="5">
    <source>
        <dbReference type="Proteomes" id="UP000384354"/>
    </source>
</evidence>
<evidence type="ECO:0000256" key="1">
    <source>
        <dbReference type="ARBA" id="ARBA00023002"/>
    </source>
</evidence>
<organism evidence="4 5">
    <name type="scientific">Pandoraea cepalis</name>
    <dbReference type="NCBI Taxonomy" id="2508294"/>
    <lineage>
        <taxon>Bacteria</taxon>
        <taxon>Pseudomonadati</taxon>
        <taxon>Pseudomonadota</taxon>
        <taxon>Betaproteobacteria</taxon>
        <taxon>Burkholderiales</taxon>
        <taxon>Burkholderiaceae</taxon>
        <taxon>Pandoraea</taxon>
    </lineage>
</organism>
<dbReference type="PANTHER" id="PTHR43476">
    <property type="entry name" value="3-(3-HYDROXY-PHENYL)PROPIONATE/3-HYDROXYCINNAMIC ACID HYDROXYLASE"/>
    <property type="match status" value="1"/>
</dbReference>
<dbReference type="Gene3D" id="3.30.70.2450">
    <property type="match status" value="1"/>
</dbReference>
<dbReference type="GO" id="GO:0071949">
    <property type="term" value="F:FAD binding"/>
    <property type="evidence" value="ECO:0007669"/>
    <property type="project" value="InterPro"/>
</dbReference>
<dbReference type="GO" id="GO:0019622">
    <property type="term" value="P:3-(3-hydroxy)phenylpropionate catabolic process"/>
    <property type="evidence" value="ECO:0007669"/>
    <property type="project" value="TreeGrafter"/>
</dbReference>